<protein>
    <submittedName>
        <fullName evidence="3">SSU ribosomal protein S6p</fullName>
    </submittedName>
</protein>
<keyword evidence="3" id="KW-0689">Ribosomal protein</keyword>
<accession>A0A1W1EHU2</accession>
<dbReference type="AlphaFoldDB" id="A0A1W1EHU2"/>
<dbReference type="Gene3D" id="3.30.70.60">
    <property type="match status" value="1"/>
</dbReference>
<dbReference type="GO" id="GO:0005840">
    <property type="term" value="C:ribosome"/>
    <property type="evidence" value="ECO:0007669"/>
    <property type="project" value="UniProtKB-KW"/>
</dbReference>
<evidence type="ECO:0000256" key="2">
    <source>
        <dbReference type="SAM" id="MobiDB-lite"/>
    </source>
</evidence>
<comment type="similarity">
    <text evidence="1">Belongs to the bacterial ribosomal protein bS6 family.</text>
</comment>
<dbReference type="SUPFAM" id="SSF54995">
    <property type="entry name" value="Ribosomal protein S6"/>
    <property type="match status" value="1"/>
</dbReference>
<dbReference type="InterPro" id="IPR020814">
    <property type="entry name" value="Ribosomal_S6_plastid/chlpt"/>
</dbReference>
<keyword evidence="3" id="KW-0687">Ribonucleoprotein</keyword>
<evidence type="ECO:0000256" key="1">
    <source>
        <dbReference type="ARBA" id="ARBA00009512"/>
    </source>
</evidence>
<sequence>MNCYETMFVIQPTLTEEESKAQVQKIMDVITKQGSEIVATKDMGIRRLAYEVKKHKRGHYTVVLFKAKGDTILEIERNLRINEDVIKFLTIRYSNTVELAQFNKMVAQFSPVEEVAKEEASKVETTESVEETVVATENQEA</sequence>
<dbReference type="Pfam" id="PF01250">
    <property type="entry name" value="Ribosomal_S6"/>
    <property type="match status" value="1"/>
</dbReference>
<dbReference type="PANTHER" id="PTHR21011">
    <property type="entry name" value="MITOCHONDRIAL 28S RIBOSOMAL PROTEIN S6"/>
    <property type="match status" value="1"/>
</dbReference>
<dbReference type="CDD" id="cd00473">
    <property type="entry name" value="bS6"/>
    <property type="match status" value="1"/>
</dbReference>
<proteinExistence type="inferred from homology"/>
<reference evidence="3" key="1">
    <citation type="submission" date="2016-10" db="EMBL/GenBank/DDBJ databases">
        <authorList>
            <person name="de Groot N.N."/>
        </authorList>
    </citation>
    <scope>NUCLEOTIDE SEQUENCE</scope>
</reference>
<feature type="compositionally biased region" description="Low complexity" evidence="2">
    <location>
        <begin position="131"/>
        <end position="141"/>
    </location>
</feature>
<gene>
    <name evidence="3" type="ORF">MNB_SV-15-786</name>
</gene>
<dbReference type="GO" id="GO:0005737">
    <property type="term" value="C:cytoplasm"/>
    <property type="evidence" value="ECO:0007669"/>
    <property type="project" value="UniProtKB-ARBA"/>
</dbReference>
<evidence type="ECO:0000313" key="3">
    <source>
        <dbReference type="EMBL" id="SHO80431.1"/>
    </source>
</evidence>
<organism evidence="3">
    <name type="scientific">hydrothermal vent metagenome</name>
    <dbReference type="NCBI Taxonomy" id="652676"/>
    <lineage>
        <taxon>unclassified sequences</taxon>
        <taxon>metagenomes</taxon>
        <taxon>ecological metagenomes</taxon>
    </lineage>
</organism>
<dbReference type="GO" id="GO:0003735">
    <property type="term" value="F:structural constituent of ribosome"/>
    <property type="evidence" value="ECO:0007669"/>
    <property type="project" value="InterPro"/>
</dbReference>
<dbReference type="GO" id="GO:0006412">
    <property type="term" value="P:translation"/>
    <property type="evidence" value="ECO:0007669"/>
    <property type="project" value="InterPro"/>
</dbReference>
<feature type="region of interest" description="Disordered" evidence="2">
    <location>
        <begin position="120"/>
        <end position="141"/>
    </location>
</feature>
<dbReference type="InterPro" id="IPR035980">
    <property type="entry name" value="Ribosomal_bS6_sf"/>
</dbReference>
<dbReference type="GO" id="GO:0070181">
    <property type="term" value="F:small ribosomal subunit rRNA binding"/>
    <property type="evidence" value="ECO:0007669"/>
    <property type="project" value="TreeGrafter"/>
</dbReference>
<dbReference type="InterPro" id="IPR014717">
    <property type="entry name" value="Transl_elong_EF1B/ribsomal_bS6"/>
</dbReference>
<dbReference type="InterPro" id="IPR000529">
    <property type="entry name" value="Ribosomal_bS6"/>
</dbReference>
<dbReference type="HAMAP" id="MF_00360">
    <property type="entry name" value="Ribosomal_bS6"/>
    <property type="match status" value="1"/>
</dbReference>
<dbReference type="NCBIfam" id="TIGR00166">
    <property type="entry name" value="S6"/>
    <property type="match status" value="1"/>
</dbReference>
<dbReference type="PANTHER" id="PTHR21011:SF1">
    <property type="entry name" value="SMALL RIBOSOMAL SUBUNIT PROTEIN BS6M"/>
    <property type="match status" value="1"/>
</dbReference>
<name>A0A1W1EHU2_9ZZZZ</name>
<dbReference type="EMBL" id="FRYL01000008">
    <property type="protein sequence ID" value="SHO80431.1"/>
    <property type="molecule type" value="Genomic_DNA"/>
</dbReference>